<dbReference type="AlphaFoldDB" id="A0A0C2WLS6"/>
<evidence type="ECO:0000313" key="1">
    <source>
        <dbReference type="EMBL" id="KIL57666.1"/>
    </source>
</evidence>
<protein>
    <submittedName>
        <fullName evidence="1">Uncharacterized protein</fullName>
    </submittedName>
</protein>
<dbReference type="InParanoid" id="A0A0C2WLS6"/>
<accession>A0A0C2WLS6</accession>
<keyword evidence="2" id="KW-1185">Reference proteome</keyword>
<reference evidence="1 2" key="1">
    <citation type="submission" date="2014-04" db="EMBL/GenBank/DDBJ databases">
        <title>Evolutionary Origins and Diversification of the Mycorrhizal Mutualists.</title>
        <authorList>
            <consortium name="DOE Joint Genome Institute"/>
            <consortium name="Mycorrhizal Genomics Consortium"/>
            <person name="Kohler A."/>
            <person name="Kuo A."/>
            <person name="Nagy L.G."/>
            <person name="Floudas D."/>
            <person name="Copeland A."/>
            <person name="Barry K.W."/>
            <person name="Cichocki N."/>
            <person name="Veneault-Fourrey C."/>
            <person name="LaButti K."/>
            <person name="Lindquist E.A."/>
            <person name="Lipzen A."/>
            <person name="Lundell T."/>
            <person name="Morin E."/>
            <person name="Murat C."/>
            <person name="Riley R."/>
            <person name="Ohm R."/>
            <person name="Sun H."/>
            <person name="Tunlid A."/>
            <person name="Henrissat B."/>
            <person name="Grigoriev I.V."/>
            <person name="Hibbett D.S."/>
            <person name="Martin F."/>
        </authorList>
    </citation>
    <scope>NUCLEOTIDE SEQUENCE [LARGE SCALE GENOMIC DNA]</scope>
    <source>
        <strain evidence="1 2">Koide BX008</strain>
    </source>
</reference>
<dbReference type="EMBL" id="KN818361">
    <property type="protein sequence ID" value="KIL57666.1"/>
    <property type="molecule type" value="Genomic_DNA"/>
</dbReference>
<gene>
    <name evidence="1" type="ORF">M378DRAFT_375620</name>
</gene>
<name>A0A0C2WLS6_AMAMK</name>
<organism evidence="1 2">
    <name type="scientific">Amanita muscaria (strain Koide BX008)</name>
    <dbReference type="NCBI Taxonomy" id="946122"/>
    <lineage>
        <taxon>Eukaryota</taxon>
        <taxon>Fungi</taxon>
        <taxon>Dikarya</taxon>
        <taxon>Basidiomycota</taxon>
        <taxon>Agaricomycotina</taxon>
        <taxon>Agaricomycetes</taxon>
        <taxon>Agaricomycetidae</taxon>
        <taxon>Agaricales</taxon>
        <taxon>Pluteineae</taxon>
        <taxon>Amanitaceae</taxon>
        <taxon>Amanita</taxon>
    </lineage>
</organism>
<dbReference type="HOGENOM" id="CLU_1959005_0_0_1"/>
<proteinExistence type="predicted"/>
<sequence length="128" mass="15070">MLALKLERKRKVHYITFSRSILASAPIRVSLMRFTIHFSPSSRVKLRRSDKSLREISDQHISLRQCRRDNPRYQSSDAYQIPRIIQNVTLEFPQKESVFNHVDRLVQRFLRSKSNSTYSSFNNVVTGS</sequence>
<dbReference type="Proteomes" id="UP000054549">
    <property type="component" value="Unassembled WGS sequence"/>
</dbReference>
<evidence type="ECO:0000313" key="2">
    <source>
        <dbReference type="Proteomes" id="UP000054549"/>
    </source>
</evidence>